<reference evidence="2 3" key="1">
    <citation type="submission" date="2011-04" db="EMBL/GenBank/DDBJ databases">
        <authorList>
            <person name="Weinstock G."/>
            <person name="Sodergren E."/>
            <person name="Clifton S."/>
            <person name="Fulton L."/>
            <person name="Fulton B."/>
            <person name="Courtney L."/>
            <person name="Fronick C."/>
            <person name="Harrison M."/>
            <person name="Strong C."/>
            <person name="Farmer C."/>
            <person name="Delahaunty K."/>
            <person name="Markovic C."/>
            <person name="Hall O."/>
            <person name="Minx P."/>
            <person name="Tomlinson C."/>
            <person name="Mitreva M."/>
            <person name="Hou S."/>
            <person name="Chen J."/>
            <person name="Wollam A."/>
            <person name="Pepin K.H."/>
            <person name="Johnson M."/>
            <person name="Bhonagiri V."/>
            <person name="Zhang X."/>
            <person name="Suruliraj S."/>
            <person name="Warren W."/>
            <person name="Chinwalla A."/>
            <person name="Mardis E.R."/>
            <person name="Wilson R.K."/>
        </authorList>
    </citation>
    <scope>NUCLEOTIDE SEQUENCE [LARGE SCALE GENOMIC DNA]</scope>
    <source>
        <strain evidence="2 3">6014059</strain>
    </source>
</reference>
<dbReference type="InterPro" id="IPR003779">
    <property type="entry name" value="CMD-like"/>
</dbReference>
<dbReference type="SUPFAM" id="SSF69118">
    <property type="entry name" value="AhpD-like"/>
    <property type="match status" value="1"/>
</dbReference>
<dbReference type="Gene3D" id="1.20.1290.10">
    <property type="entry name" value="AhpD-like"/>
    <property type="match status" value="1"/>
</dbReference>
<dbReference type="EMBL" id="ACYS02000153">
    <property type="protein sequence ID" value="EGJ67321.1"/>
    <property type="molecule type" value="Genomic_DNA"/>
</dbReference>
<gene>
    <name evidence="2" type="ORF">HMPREF0022_02955</name>
</gene>
<dbReference type="InterPro" id="IPR029032">
    <property type="entry name" value="AhpD-like"/>
</dbReference>
<dbReference type="Pfam" id="PF02627">
    <property type="entry name" value="CMD"/>
    <property type="match status" value="2"/>
</dbReference>
<dbReference type="PANTHER" id="PTHR33570">
    <property type="entry name" value="4-CARBOXYMUCONOLACTONE DECARBOXYLASE FAMILY PROTEIN"/>
    <property type="match status" value="1"/>
</dbReference>
<dbReference type="PANTHER" id="PTHR33570:SF2">
    <property type="entry name" value="CARBOXYMUCONOLACTONE DECARBOXYLASE-LIKE DOMAIN-CONTAINING PROTEIN"/>
    <property type="match status" value="1"/>
</dbReference>
<evidence type="ECO:0000313" key="3">
    <source>
        <dbReference type="Proteomes" id="UP000003204"/>
    </source>
</evidence>
<dbReference type="GO" id="GO:0051920">
    <property type="term" value="F:peroxiredoxin activity"/>
    <property type="evidence" value="ECO:0007669"/>
    <property type="project" value="InterPro"/>
</dbReference>
<comment type="caution">
    <text evidence="2">The sequence shown here is derived from an EMBL/GenBank/DDBJ whole genome shotgun (WGS) entry which is preliminary data.</text>
</comment>
<dbReference type="Proteomes" id="UP000003204">
    <property type="component" value="Unassembled WGS sequence"/>
</dbReference>
<organism evidence="2 3">
    <name type="scientific">Acinetobacter baumannii 6014059</name>
    <dbReference type="NCBI Taxonomy" id="525242"/>
    <lineage>
        <taxon>Bacteria</taxon>
        <taxon>Pseudomonadati</taxon>
        <taxon>Pseudomonadota</taxon>
        <taxon>Gammaproteobacteria</taxon>
        <taxon>Moraxellales</taxon>
        <taxon>Moraxellaceae</taxon>
        <taxon>Acinetobacter</taxon>
        <taxon>Acinetobacter calcoaceticus/baumannii complex</taxon>
    </lineage>
</organism>
<feature type="domain" description="Carboxymuconolactone decarboxylase-like" evidence="1">
    <location>
        <begin position="47"/>
        <end position="111"/>
    </location>
</feature>
<feature type="domain" description="Carboxymuconolactone decarboxylase-like" evidence="1">
    <location>
        <begin position="168"/>
        <end position="228"/>
    </location>
</feature>
<evidence type="ECO:0000259" key="1">
    <source>
        <dbReference type="Pfam" id="PF02627"/>
    </source>
</evidence>
<accession>A0A828SL57</accession>
<dbReference type="AlphaFoldDB" id="A0A828SL57"/>
<protein>
    <submittedName>
        <fullName evidence="2">Carboxymuconolactone decarboxylase family protein</fullName>
    </submittedName>
</protein>
<dbReference type="InterPro" id="IPR052512">
    <property type="entry name" value="4CMD/NDH-1_regulator"/>
</dbReference>
<evidence type="ECO:0000313" key="2">
    <source>
        <dbReference type="EMBL" id="EGJ67321.1"/>
    </source>
</evidence>
<proteinExistence type="predicted"/>
<sequence>MSNIKRRATEIIKFLFLAISLLALNQQIYAATHMVQLPLSQKKEITQMQNSLSEQQQAIIPIAAYAANGDLAKLSQSLKDGLDLGLTIAEIKEVLVQTYAYAGFPRSLNALTTFMQVLEQRKESGIRDIEGKTNSTLPKDYQALLQGTQNQTQLVGQPVKGALFDFAPAIDEYLKAHLFGDIFSRDVLNWQDREIATLSMLSALEGVDSQLQSHLNIAKTQGVSSHQFENIQKILAEKVSLQVGQRFQNVLTSFHNQSL</sequence>
<name>A0A828SL57_ACIBA</name>